<evidence type="ECO:0000313" key="3">
    <source>
        <dbReference type="Proteomes" id="UP000185944"/>
    </source>
</evidence>
<dbReference type="Proteomes" id="UP000185944">
    <property type="component" value="Unassembled WGS sequence"/>
</dbReference>
<keyword evidence="1" id="KW-0472">Membrane</keyword>
<accession>A0A177EHI1</accession>
<sequence>MISSCKAPSQARQIPSFLSKRLYVVLTVLLCNVLLFSASISDNDSIDADSDDYSLPVPLARSDSTDKTIEFFETYSAVPNYTHQKLVTDVDENGKVCIMKDQPELALALKNMVNNPPPIEPGIEFKALVLIGDAELRTTAPPSPEIDGHACRLAKRLAALLSTLNMVSIGSLTLEEFDICKQPAIPPKHSIQIYSHLIFKHVSYLFIQWFGTSTDLSISDPGLAITLDSCFNMTDLECLNSLTMIELSHILIRNIPGASERLTTCEIVRNNMVTNSITHETD</sequence>
<dbReference type="EMBL" id="LTDL01000021">
    <property type="protein sequence ID" value="OAG31166.1"/>
    <property type="molecule type" value="Genomic_DNA"/>
</dbReference>
<dbReference type="AlphaFoldDB" id="A0A177EHI1"/>
<dbReference type="RefSeq" id="XP_067544887.1">
    <property type="nucleotide sequence ID" value="XM_067688997.1"/>
</dbReference>
<gene>
    <name evidence="2" type="ORF">NEDG_01579</name>
</gene>
<name>A0A177EHI1_9MICR</name>
<reference evidence="2 3" key="1">
    <citation type="submission" date="2016-02" db="EMBL/GenBank/DDBJ databases">
        <title>Discovery of a natural microsporidian pathogen with a broad tissue tropism in Caenorhabditis elegans.</title>
        <authorList>
            <person name="Luallen R.J."/>
            <person name="Reinke A.W."/>
            <person name="Tong L."/>
            <person name="Botts M.R."/>
            <person name="Felix M.-A."/>
            <person name="Troemel E.R."/>
        </authorList>
    </citation>
    <scope>NUCLEOTIDE SEQUENCE [LARGE SCALE GENOMIC DNA]</scope>
    <source>
        <strain evidence="2 3">JUm2807</strain>
    </source>
</reference>
<evidence type="ECO:0000313" key="2">
    <source>
        <dbReference type="EMBL" id="OAG31166.1"/>
    </source>
</evidence>
<comment type="caution">
    <text evidence="2">The sequence shown here is derived from an EMBL/GenBank/DDBJ whole genome shotgun (WGS) entry which is preliminary data.</text>
</comment>
<feature type="transmembrane region" description="Helical" evidence="1">
    <location>
        <begin position="21"/>
        <end position="40"/>
    </location>
</feature>
<keyword evidence="3" id="KW-1185">Reference proteome</keyword>
<keyword evidence="1" id="KW-1133">Transmembrane helix</keyword>
<organism evidence="2 3">
    <name type="scientific">Nematocida displodere</name>
    <dbReference type="NCBI Taxonomy" id="1805483"/>
    <lineage>
        <taxon>Eukaryota</taxon>
        <taxon>Fungi</taxon>
        <taxon>Fungi incertae sedis</taxon>
        <taxon>Microsporidia</taxon>
        <taxon>Nematocida</taxon>
    </lineage>
</organism>
<keyword evidence="1" id="KW-0812">Transmembrane</keyword>
<protein>
    <submittedName>
        <fullName evidence="2">Uncharacterized protein</fullName>
    </submittedName>
</protein>
<evidence type="ECO:0000256" key="1">
    <source>
        <dbReference type="SAM" id="Phobius"/>
    </source>
</evidence>
<dbReference type="VEuPathDB" id="MicrosporidiaDB:NEDG_01579"/>
<proteinExistence type="predicted"/>
<dbReference type="GeneID" id="93647929"/>